<dbReference type="Pfam" id="PF00168">
    <property type="entry name" value="C2"/>
    <property type="match status" value="2"/>
</dbReference>
<dbReference type="InterPro" id="IPR001478">
    <property type="entry name" value="PDZ"/>
</dbReference>
<evidence type="ECO:0000256" key="12">
    <source>
        <dbReference type="SAM" id="Coils"/>
    </source>
</evidence>
<feature type="region of interest" description="Disordered" evidence="13">
    <location>
        <begin position="1"/>
        <end position="529"/>
    </location>
</feature>
<evidence type="ECO:0000256" key="9">
    <source>
        <dbReference type="ARBA" id="ARBA00034101"/>
    </source>
</evidence>
<dbReference type="Gene3D" id="2.30.42.10">
    <property type="match status" value="1"/>
</dbReference>
<gene>
    <name evidence="16" type="primary">Pclo</name>
    <name evidence="16" type="ORF">FQV18_0004081</name>
</gene>
<feature type="compositionally biased region" description="Polar residues" evidence="13">
    <location>
        <begin position="2599"/>
        <end position="2608"/>
    </location>
</feature>
<dbReference type="GO" id="GO:1904071">
    <property type="term" value="P:presynaptic active zone assembly"/>
    <property type="evidence" value="ECO:0007669"/>
    <property type="project" value="TreeGrafter"/>
</dbReference>
<feature type="region of interest" description="Disordered" evidence="13">
    <location>
        <begin position="3185"/>
        <end position="3251"/>
    </location>
</feature>
<dbReference type="InterPro" id="IPR036034">
    <property type="entry name" value="PDZ_sf"/>
</dbReference>
<feature type="compositionally biased region" description="Acidic residues" evidence="13">
    <location>
        <begin position="1729"/>
        <end position="1738"/>
    </location>
</feature>
<feature type="region of interest" description="Disordered" evidence="13">
    <location>
        <begin position="1084"/>
        <end position="1104"/>
    </location>
</feature>
<keyword evidence="7" id="KW-0966">Cell projection</keyword>
<feature type="region of interest" description="Disordered" evidence="13">
    <location>
        <begin position="1921"/>
        <end position="2002"/>
    </location>
</feature>
<evidence type="ECO:0000259" key="14">
    <source>
        <dbReference type="PROSITE" id="PS50004"/>
    </source>
</evidence>
<feature type="compositionally biased region" description="Basic and acidic residues" evidence="13">
    <location>
        <begin position="300"/>
        <end position="311"/>
    </location>
</feature>
<dbReference type="GO" id="GO:0005544">
    <property type="term" value="F:calcium-dependent phospholipid binding"/>
    <property type="evidence" value="ECO:0007669"/>
    <property type="project" value="UniProtKB-KW"/>
</dbReference>
<feature type="compositionally biased region" description="Polar residues" evidence="13">
    <location>
        <begin position="1821"/>
        <end position="1841"/>
    </location>
</feature>
<dbReference type="PANTHER" id="PTHR14113">
    <property type="entry name" value="PICCOLO/BASSOON"/>
    <property type="match status" value="1"/>
</dbReference>
<feature type="region of interest" description="Disordered" evidence="13">
    <location>
        <begin position="1816"/>
        <end position="1858"/>
    </location>
</feature>
<feature type="region of interest" description="Disordered" evidence="13">
    <location>
        <begin position="2651"/>
        <end position="2673"/>
    </location>
</feature>
<evidence type="ECO:0000313" key="16">
    <source>
        <dbReference type="EMBL" id="KAF1475386.1"/>
    </source>
</evidence>
<dbReference type="GO" id="GO:0016020">
    <property type="term" value="C:membrane"/>
    <property type="evidence" value="ECO:0007669"/>
    <property type="project" value="InterPro"/>
</dbReference>
<dbReference type="Pfam" id="PF00595">
    <property type="entry name" value="PDZ"/>
    <property type="match status" value="1"/>
</dbReference>
<dbReference type="InterPro" id="IPR052098">
    <property type="entry name" value="Presynaptic_Scaffold_Bsn/Pclo"/>
</dbReference>
<accession>A0A8S9ECL1</accession>
<evidence type="ECO:0000256" key="11">
    <source>
        <dbReference type="ARBA" id="ARBA00083569"/>
    </source>
</evidence>
<feature type="compositionally biased region" description="Low complexity" evidence="13">
    <location>
        <begin position="3093"/>
        <end position="3105"/>
    </location>
</feature>
<evidence type="ECO:0000256" key="8">
    <source>
        <dbReference type="ARBA" id="ARBA00023302"/>
    </source>
</evidence>
<name>A0A8S9ECL1_EUDMI</name>
<organism evidence="16 17">
    <name type="scientific">Eudyptula minor novaehollandiae</name>
    <name type="common">Australian little penguin</name>
    <dbReference type="NCBI Taxonomy" id="2052820"/>
    <lineage>
        <taxon>Eukaryota</taxon>
        <taxon>Metazoa</taxon>
        <taxon>Chordata</taxon>
        <taxon>Craniata</taxon>
        <taxon>Vertebrata</taxon>
        <taxon>Euteleostomi</taxon>
        <taxon>Archelosauria</taxon>
        <taxon>Archosauria</taxon>
        <taxon>Dinosauria</taxon>
        <taxon>Saurischia</taxon>
        <taxon>Theropoda</taxon>
        <taxon>Coelurosauria</taxon>
        <taxon>Aves</taxon>
        <taxon>Neognathae</taxon>
        <taxon>Neoaves</taxon>
        <taxon>Aequornithes</taxon>
        <taxon>Sphenisciformes</taxon>
        <taxon>Spheniscidae</taxon>
        <taxon>Eudyptula</taxon>
    </lineage>
</organism>
<dbReference type="GO" id="GO:0098978">
    <property type="term" value="C:glutamatergic synapse"/>
    <property type="evidence" value="ECO:0007669"/>
    <property type="project" value="TreeGrafter"/>
</dbReference>
<feature type="non-terminal residue" evidence="16">
    <location>
        <position position="3395"/>
    </location>
</feature>
<evidence type="ECO:0000256" key="3">
    <source>
        <dbReference type="ARBA" id="ARBA00022771"/>
    </source>
</evidence>
<dbReference type="CDD" id="cd06714">
    <property type="entry name" value="PDZ_RIM-like"/>
    <property type="match status" value="1"/>
</dbReference>
<dbReference type="GO" id="GO:0048788">
    <property type="term" value="C:cytoskeleton of presynaptic active zone"/>
    <property type="evidence" value="ECO:0007669"/>
    <property type="project" value="TreeGrafter"/>
</dbReference>
<dbReference type="InterPro" id="IPR035892">
    <property type="entry name" value="C2_domain_sf"/>
</dbReference>
<feature type="compositionally biased region" description="Low complexity" evidence="13">
    <location>
        <begin position="2544"/>
        <end position="2565"/>
    </location>
</feature>
<dbReference type="PROSITE" id="PS50106">
    <property type="entry name" value="PDZ"/>
    <property type="match status" value="1"/>
</dbReference>
<evidence type="ECO:0000256" key="1">
    <source>
        <dbReference type="ARBA" id="ARBA00022723"/>
    </source>
</evidence>
<feature type="compositionally biased region" description="Acidic residues" evidence="13">
    <location>
        <begin position="290"/>
        <end position="299"/>
    </location>
</feature>
<feature type="region of interest" description="Disordered" evidence="13">
    <location>
        <begin position="1666"/>
        <end position="1763"/>
    </location>
</feature>
<keyword evidence="1" id="KW-0479">Metal-binding</keyword>
<dbReference type="GO" id="GO:0035418">
    <property type="term" value="P:protein localization to synapse"/>
    <property type="evidence" value="ECO:0007669"/>
    <property type="project" value="TreeGrafter"/>
</dbReference>
<feature type="compositionally biased region" description="Acidic residues" evidence="13">
    <location>
        <begin position="433"/>
        <end position="446"/>
    </location>
</feature>
<dbReference type="PRINTS" id="PR00360">
    <property type="entry name" value="C2DOMAIN"/>
</dbReference>
<comment type="subcellular location">
    <subcellularLocation>
        <location evidence="9">Presynaptic active zone</location>
    </subcellularLocation>
</comment>
<dbReference type="SMART" id="SM00239">
    <property type="entry name" value="C2"/>
    <property type="match status" value="2"/>
</dbReference>
<dbReference type="InterPro" id="IPR000008">
    <property type="entry name" value="C2_dom"/>
</dbReference>
<keyword evidence="12" id="KW-0175">Coiled coil</keyword>
<dbReference type="PRINTS" id="PR00399">
    <property type="entry name" value="SYNAPTOTAGMN"/>
</dbReference>
<reference evidence="16" key="1">
    <citation type="journal article" date="2019" name="Gigascience">
        <title>High-coverage genomes to elucidate the evolution of penguins.</title>
        <authorList>
            <person name="Pan H."/>
            <person name="Cole T.L."/>
            <person name="Bi X."/>
            <person name="Fang M."/>
            <person name="Zhou C."/>
            <person name="Yang Z."/>
            <person name="Ksepka D.T."/>
            <person name="Hart T."/>
            <person name="Bouzat J.L."/>
            <person name="Argilla L.S."/>
            <person name="Bertelsen M.F."/>
            <person name="Boersma P.D."/>
            <person name="Bost C.A."/>
            <person name="Cherel Y."/>
            <person name="Dann P."/>
            <person name="Fiddaman S.R."/>
            <person name="Howard P."/>
            <person name="Labuschagne K."/>
            <person name="Mattern T."/>
            <person name="Miller G."/>
            <person name="Parker P."/>
            <person name="Phillips R.A."/>
            <person name="Quillfeldt P."/>
            <person name="Ryan P.G."/>
            <person name="Taylor H."/>
            <person name="Thompson D.R."/>
            <person name="Young M.J."/>
            <person name="Ellegaard M.R."/>
            <person name="Gilbert M.T.P."/>
            <person name="Sinding M.S."/>
            <person name="Pacheco G."/>
            <person name="Shepherd L.D."/>
            <person name="Tennyson A.J.D."/>
            <person name="Grosser S."/>
            <person name="Kay E."/>
            <person name="Nupen L.J."/>
            <person name="Ellenberg U."/>
            <person name="Houston D.M."/>
            <person name="Reeve A.H."/>
            <person name="Johnson K."/>
            <person name="Masello J.F."/>
            <person name="Stracke T."/>
            <person name="McKinlay B."/>
            <person name="Borboroglu P.G."/>
            <person name="Zhang D.X."/>
            <person name="Zhang G."/>
        </authorList>
    </citation>
    <scope>NUCLEOTIDE SEQUENCE</scope>
    <source>
        <tissue evidence="16">Blood</tissue>
    </source>
</reference>
<feature type="compositionally biased region" description="Acidic residues" evidence="13">
    <location>
        <begin position="352"/>
        <end position="362"/>
    </location>
</feature>
<feature type="compositionally biased region" description="Low complexity" evidence="13">
    <location>
        <begin position="2913"/>
        <end position="2936"/>
    </location>
</feature>
<dbReference type="PROSITE" id="PS50004">
    <property type="entry name" value="C2"/>
    <property type="match status" value="2"/>
</dbReference>
<dbReference type="GO" id="GO:0098882">
    <property type="term" value="F:structural constituent of presynaptic active zone"/>
    <property type="evidence" value="ECO:0007669"/>
    <property type="project" value="TreeGrafter"/>
</dbReference>
<feature type="compositionally biased region" description="Polar residues" evidence="13">
    <location>
        <begin position="1989"/>
        <end position="2000"/>
    </location>
</feature>
<dbReference type="PANTHER" id="PTHR14113:SF6">
    <property type="entry name" value="PROTEIN PICCOLO"/>
    <property type="match status" value="1"/>
</dbReference>
<feature type="compositionally biased region" description="Polar residues" evidence="13">
    <location>
        <begin position="330"/>
        <end position="346"/>
    </location>
</feature>
<comment type="caution">
    <text evidence="16">The sequence shown here is derived from an EMBL/GenBank/DDBJ whole genome shotgun (WGS) entry which is preliminary data.</text>
</comment>
<evidence type="ECO:0000256" key="13">
    <source>
        <dbReference type="SAM" id="MobiDB-lite"/>
    </source>
</evidence>
<feature type="compositionally biased region" description="Basic and acidic residues" evidence="13">
    <location>
        <begin position="89"/>
        <end position="112"/>
    </location>
</feature>
<feature type="compositionally biased region" description="Low complexity" evidence="13">
    <location>
        <begin position="3196"/>
        <end position="3220"/>
    </location>
</feature>
<evidence type="ECO:0000256" key="2">
    <source>
        <dbReference type="ARBA" id="ARBA00022737"/>
    </source>
</evidence>
<evidence type="ECO:0000256" key="6">
    <source>
        <dbReference type="ARBA" id="ARBA00023018"/>
    </source>
</evidence>
<dbReference type="GO" id="GO:0030424">
    <property type="term" value="C:axon"/>
    <property type="evidence" value="ECO:0007669"/>
    <property type="project" value="TreeGrafter"/>
</dbReference>
<dbReference type="Gene3D" id="2.60.40.150">
    <property type="entry name" value="C2 domain"/>
    <property type="match status" value="2"/>
</dbReference>
<feature type="compositionally biased region" description="Polar residues" evidence="13">
    <location>
        <begin position="3150"/>
        <end position="3162"/>
    </location>
</feature>
<feature type="compositionally biased region" description="Polar residues" evidence="13">
    <location>
        <begin position="374"/>
        <end position="391"/>
    </location>
</feature>
<protein>
    <recommendedName>
        <fullName evidence="10">Protein piccolo</fullName>
    </recommendedName>
    <alternativeName>
        <fullName evidence="11">Aczonin</fullName>
    </alternativeName>
</protein>
<sequence>EKEDDKSDTSSSQQQKSPQGLSDTGYSSDGISSSLGEIPSHIPSDEKDLLRESNKKDTVSQESPPSPSDLAKLESTVLSILEAQASTLSDEKSAKSKELYETYSEQTKDQQKTKPLPVTPESYSSDEEDLEAIQEGKGTIVEDGKGSASSQADYKEEDEGDDISARRQRYDSVEDSSESENSPVPRRKRRASVGSSSSDEYKRDDSQGSGDEEDFIRKQIIEMSADEDASGSEDDEFIRSQLKEINVTESQKKEEVKSKTKGTTGKHRRMARKSSAGYDEDAGRRHSWHDDDDETFDESPEPKYRETKSQDSEELAVTGGGGLRRFKTIELNSTITNKYSEASEQQKGILYFDEEPELEMESLTDSPEDRSRGEGSSSLHASSFTPGTSPTSVSSLDEDSDSSPSHKKLGGESKQQRKARHRSHGPLLPTIEDSSEEEELREEEELLKEQEKQRELEQQQRKSSSKKSKKDKDELRAQRRRERPKTPPSNLSPIEDASPTEELRQAAEMEELHRSSCSEYSPSIESDPEGFEISPEKIIEVQKVYKLPTAVSLYSPTDEQPIGLPKEESSQKTLKSAEEVYEEMMHKTHKSKSFQIANEKDEVFEKESLYGGMLIEDYIYESLVEDTYNGTIDTNLVMRQDESNEYTQQRGKEKKIKASEQIYEEPQKISDLQKDYYSVETLHSIVPQEDIVSSSYIIPESHEIVVLDSTVTSTTEEKQLLDAEAAYEELMKRQRMQLTPGSSPTQPTSGFVPISDTKISSVGETVDSTSLTSSTTSAISDVSPVSSTALSIPDVKITQHFTAEEIEDEYLTDYAREIQEIISHETSMLTYSETSEGAASVLPSDTASLTSSTSSVCTTDSSSPIDSATTGFVDTADAVSKLADSEGVGIITQVPLASTKEYSEVSMPYESIAGATKKPSIESDMESVDQAAVCLPETAPSVVATTVIKPKQYATDTITFDTSKAEKEAARKIKSTVEAGIVKIHREDSHKELGVDMTRINLTSATSEQPPVSIASIPVTEPASETSSVPTPSVVSKTSMVFVPSSAPAVTSKPAETQPKPIGLSLTSSMTLNLVSTAEYKIASPTSPLSPHSNKSSPRLTKPSQETYVVITLPSEPGTPTEAITSQAVTSWPLEAPSKEQIPQPMQPIFTPSMKTMEIQSMADQSMYISGALQAIPVTTQSTFEKIPSSKSEVVTTEVTKTSVSVVKGPVPGFGLGSVAITIPPEPLHTVDQPKYRENGRFYPLGDVIDLRTLTKMDIEMRDSCMDLSAVSMDVRRQMPASDTCGRPVSTVQPAIINLSTACVADPSLSVVTETVTVMTCTATVSYTASTDSLVDLGHAMTTPLQLTTSKHFEPTYRVTGSQAFSAGRDEVPINLSLGTSTHAVTWATTKPVTVPPVGVTNGWTDLSTSQELMESGAVDLSTTKSHRTVVTMDETTSGIITTVIEDDEKPVDLTAGRRAVCCDMVYKLPFGRSCTAQQPPTTLPEDRFGYRDDHYQYDRSGSYGYRGIGGMKPSMSDTNLSEAGLFAYKSKNSFDYRVGATDAALQLEQFQQLQQQLHQQLEEQKIRQIYQYGYDPSGTGSPQTTTDQTLLEGQYATTENGQFWPTDDATTTASGVLGIEIPQSQTWYTVQSDGITQYIPRSGILSSVSEMSLKDIDVREEKQLKKRSSMPKLRGPYEELEDTLEEEPRCFRKIVDSGVQTDDEDGADRSYTNRRRRTKKSVDTSVQTDDEDQDEWDLSSRSRRKARVGKYSESTTEADKAKQFSKVSSIAVQTVAEISVQTEPVGTIRTPSIRARLDAKVEIIKHISAPEKTYKGESLGCQTETESDTQSPQYLSASSPQKDKKRPTPLEIGYSSHLCPDSTLQVVPSPPKSPKVLYSPISPVSPSKVIESAFVPYEKPITDDISPQKMLHADIAKVPPSSPKAAKMMQRSMSDPKPLSPTAEDSSRAQFQYTEGFMTKGSSSITPSGTQKKVKRTLPNPPPEEATAGTQSPYTSVGSVSRRRICRTNTMARAKILQDIDRELDLVERESAKLRKKQAELDEEEKEIDAKLRYLEMGINRRKEALLKEREKRERAYLQGVAEERDYMSDSEVNNTRSTRIETQHGLERPRTAPQTEFNQFMPPQTQPETQFAPATSPYAQYQYSSPALPTQAPTQFTQQSHYQQQQPLYHQQVSPYQTQTAFQTGATMSFTPQAQPPPSQQPSYQLPSQMMVIQPKPRQTTLYLEPKITTNYDVIRNQPLMITPVSTDNNYAVSQLGSKYSTLDLRIGLDERNSIASSPISSISADSFYADMDHHHTPRNYVLIDDIGELTKGTGALGSSFSLHEKDLTKTDRLLRTTEARRAQEVSDFLTPLQTSSRLHSYVKADEDPMEDPYELKLLKHQIKQEFRRGAESLDHLAGLSQYYHAEGSYRHFPKSEKYSIGRLTLEKQAAKQLPAALLYQKQSKHKKALIDPKLTKFSPIQESRDLEPDYSSYMTSSTSTLGGITTRARLLQDDITFGLRKNITDQQKYMGPPLTSSIGAGLGTALGPTMRSTLQDEADKSYSSGSRSRPSSRPSSVYGLDLSLKRDSSSSSLRLKAQEAEPLDVSFSHAAPSGRTKPTSLPISQSRGRIPIVAQNSEEESPLSPVGQPMGMARAAAGPLPPISADTRDQFGSSHSLPEVQQHMREESRTRGYDRDIAFIMDDFQHAMSDSEAYHLRREETDWFDKPRDSRLENGHGLDRRLPEKLSHSRPPSQHQDQVSCQINGKPLQYIFPHARLKLLRDPKDHTVSGNGLGIRVVGGKEIPGSSGEIGAYIAKVLPGGNAEQTGKLIEGMQVLEWNGIPLTGKTYEEVQSIIIQQSGEAEICVRLDLNMLSDSENPQHLQLHEPVKAVDKVKSPGVDPKQLAAELQKVSLQQSPLVASSGVEKGSHIHSGTTSATSSAVPSPGQPGSPSVSKKRHSSKPTETTKSASHPITGEIQLQINYDKHLGNLIIHILQARNLAPRDNNGYSDPFVKVYLLPGRGAEYKRRTKYIQKSLNPEWNQTVIYKNISMEQLKKKTLEVTVWDYDRFSSNDFLGEVLIELSSVSQLDNTPRWYPLKEQSENIDHGKSHSGQSSQQSPKPSVIKSRSHGIFPDPSKDMQVPTIEKSHSSPGSSKSSSEGHLRSHGPSRSQSKTSVTQTHLEDAGAAIAAAEAAVQQLRLQPTRSTNHRPAESSVSTGSSASSFGSGYSMDSEGSSSATGENNIFPIPRIGKMSQNGQEPVKQSGVGLTDAEGKTQVMGEIKIALKKEMKTDGEQLIVEILQCRNITYKFKSPDHLPDLYVKLYVVNISTQKRVIKKKTRVCRHDREPSFNETFRFSLSPAGHSLQILLVSNGGKFMKKTLIGEAYIWLDKVDLRKRIVNWHKLLVSSTQTH</sequence>
<keyword evidence="6" id="KW-0770">Synapse</keyword>
<feature type="domain" description="C2" evidence="14">
    <location>
        <begin position="2956"/>
        <end position="3078"/>
    </location>
</feature>
<evidence type="ECO:0000256" key="4">
    <source>
        <dbReference type="ARBA" id="ARBA00022833"/>
    </source>
</evidence>
<feature type="compositionally biased region" description="Low complexity" evidence="13">
    <location>
        <begin position="3132"/>
        <end position="3142"/>
    </location>
</feature>
<feature type="non-terminal residue" evidence="16">
    <location>
        <position position="1"/>
    </location>
</feature>
<feature type="domain" description="C2" evidence="14">
    <location>
        <begin position="3260"/>
        <end position="3385"/>
    </location>
</feature>
<evidence type="ECO:0000313" key="17">
    <source>
        <dbReference type="Proteomes" id="UP000818537"/>
    </source>
</evidence>
<keyword evidence="3" id="KW-0863">Zinc-finger</keyword>
<dbReference type="FunFam" id="2.60.40.150:FF:000137">
    <property type="entry name" value="Piccolo presynaptic cytomatrix protein"/>
    <property type="match status" value="1"/>
</dbReference>
<proteinExistence type="predicted"/>
<feature type="compositionally biased region" description="Basic and acidic residues" evidence="13">
    <location>
        <begin position="43"/>
        <end position="59"/>
    </location>
</feature>
<dbReference type="Proteomes" id="UP000818537">
    <property type="component" value="Unassembled WGS sequence"/>
</dbReference>
<dbReference type="SMART" id="SM00228">
    <property type="entry name" value="PDZ"/>
    <property type="match status" value="1"/>
</dbReference>
<keyword evidence="4" id="KW-0862">Zinc</keyword>
<feature type="compositionally biased region" description="Polar residues" evidence="13">
    <location>
        <begin position="2945"/>
        <end position="2955"/>
    </location>
</feature>
<evidence type="ECO:0000259" key="15">
    <source>
        <dbReference type="PROSITE" id="PS50106"/>
    </source>
</evidence>
<dbReference type="FunFam" id="2.60.40.150:FF:000149">
    <property type="entry name" value="Piccolo presynaptic cytomatrix protein"/>
    <property type="match status" value="1"/>
</dbReference>
<dbReference type="SUPFAM" id="SSF49562">
    <property type="entry name" value="C2 domain (Calcium/lipid-binding domain, CaLB)"/>
    <property type="match status" value="2"/>
</dbReference>
<feature type="region of interest" description="Disordered" evidence="13">
    <location>
        <begin position="3086"/>
        <end position="3162"/>
    </location>
</feature>
<dbReference type="InterPro" id="IPR001565">
    <property type="entry name" value="Synaptotagmin"/>
</dbReference>
<evidence type="ECO:0000256" key="10">
    <source>
        <dbReference type="ARBA" id="ARBA00070121"/>
    </source>
</evidence>
<feature type="compositionally biased region" description="Basic and acidic residues" evidence="13">
    <location>
        <begin position="2709"/>
        <end position="2730"/>
    </location>
</feature>
<feature type="domain" description="PDZ" evidence="15">
    <location>
        <begin position="2759"/>
        <end position="2838"/>
    </location>
</feature>
<dbReference type="EMBL" id="VULB01012984">
    <property type="protein sequence ID" value="KAF1475386.1"/>
    <property type="molecule type" value="Genomic_DNA"/>
</dbReference>
<evidence type="ECO:0000256" key="7">
    <source>
        <dbReference type="ARBA" id="ARBA00023273"/>
    </source>
</evidence>
<dbReference type="GO" id="GO:0098982">
    <property type="term" value="C:GABA-ergic synapse"/>
    <property type="evidence" value="ECO:0007669"/>
    <property type="project" value="TreeGrafter"/>
</dbReference>
<feature type="region of interest" description="Disordered" evidence="13">
    <location>
        <begin position="2511"/>
        <end position="2608"/>
    </location>
</feature>
<feature type="region of interest" description="Disordered" evidence="13">
    <location>
        <begin position="2902"/>
        <end position="2955"/>
    </location>
</feature>
<keyword evidence="5" id="KW-0106">Calcium</keyword>
<evidence type="ECO:0000256" key="5">
    <source>
        <dbReference type="ARBA" id="ARBA00022837"/>
    </source>
</evidence>
<dbReference type="GO" id="GO:0008270">
    <property type="term" value="F:zinc ion binding"/>
    <property type="evidence" value="ECO:0007669"/>
    <property type="project" value="UniProtKB-KW"/>
</dbReference>
<feature type="compositionally biased region" description="Basic and acidic residues" evidence="13">
    <location>
        <begin position="447"/>
        <end position="460"/>
    </location>
</feature>
<feature type="region of interest" description="Disordered" evidence="13">
    <location>
        <begin position="2709"/>
        <end position="2741"/>
    </location>
</feature>
<dbReference type="SUPFAM" id="SSF50156">
    <property type="entry name" value="PDZ domain-like"/>
    <property type="match status" value="1"/>
</dbReference>
<feature type="compositionally biased region" description="Polar residues" evidence="13">
    <location>
        <begin position="18"/>
        <end position="35"/>
    </location>
</feature>
<feature type="compositionally biased region" description="Acidic residues" evidence="13">
    <location>
        <begin position="224"/>
        <end position="236"/>
    </location>
</feature>
<feature type="compositionally biased region" description="Basic and acidic residues" evidence="13">
    <location>
        <begin position="163"/>
        <end position="172"/>
    </location>
</feature>
<feature type="coiled-coil region" evidence="12">
    <location>
        <begin position="2018"/>
        <end position="2055"/>
    </location>
</feature>
<feature type="compositionally biased region" description="Polar residues" evidence="13">
    <location>
        <begin position="1961"/>
        <end position="1972"/>
    </location>
</feature>
<keyword evidence="2" id="KW-0677">Repeat</keyword>
<feature type="compositionally biased region" description="Basic and acidic residues" evidence="13">
    <location>
        <begin position="1687"/>
        <end position="1696"/>
    </location>
</feature>
<dbReference type="CDD" id="cd04031">
    <property type="entry name" value="C2A_RIM1alpha"/>
    <property type="match status" value="1"/>
</dbReference>
<keyword evidence="8" id="KW-0111">Calcium/phospholipid-binding</keyword>
<feature type="compositionally biased region" description="Basic and acidic residues" evidence="13">
    <location>
        <begin position="501"/>
        <end position="516"/>
    </location>
</feature>